<protein>
    <submittedName>
        <fullName evidence="2">Uncharacterized protein</fullName>
    </submittedName>
</protein>
<comment type="caution">
    <text evidence="2">The sequence shown here is derived from an EMBL/GenBank/DDBJ whole genome shotgun (WGS) entry which is preliminary data.</text>
</comment>
<dbReference type="EMBL" id="JBJQND010000006">
    <property type="protein sequence ID" value="KAL3873790.1"/>
    <property type="molecule type" value="Genomic_DNA"/>
</dbReference>
<accession>A0ABD3WMP9</accession>
<feature type="compositionally biased region" description="Low complexity" evidence="1">
    <location>
        <begin position="96"/>
        <end position="112"/>
    </location>
</feature>
<feature type="compositionally biased region" description="Polar residues" evidence="1">
    <location>
        <begin position="53"/>
        <end position="65"/>
    </location>
</feature>
<keyword evidence="3" id="KW-1185">Reference proteome</keyword>
<feature type="region of interest" description="Disordered" evidence="1">
    <location>
        <begin position="1"/>
        <end position="157"/>
    </location>
</feature>
<sequence length="157" mass="17285">QRPAYEQNRDAQFSRQPGNIGWNRNLQSQTDAYSRNQQQQGDQRGYGQGYNSGYVQSSMGYTQGYSQNNRGYQQGSNNQSSWGYGQGNSGYGQGNSGYAQGGSYQSQQSYGQIPAYNTAQGQTPGLGGNRDNRGYGNQSSARGTEIPPPPFYKSNRR</sequence>
<dbReference type="Proteomes" id="UP001634394">
    <property type="component" value="Unassembled WGS sequence"/>
</dbReference>
<feature type="compositionally biased region" description="Low complexity" evidence="1">
    <location>
        <begin position="66"/>
        <end position="83"/>
    </location>
</feature>
<proteinExistence type="predicted"/>
<name>A0ABD3WMP9_SINWO</name>
<dbReference type="AlphaFoldDB" id="A0ABD3WMP9"/>
<reference evidence="2 3" key="1">
    <citation type="submission" date="2024-11" db="EMBL/GenBank/DDBJ databases">
        <title>Chromosome-level genome assembly of the freshwater bivalve Anodonta woodiana.</title>
        <authorList>
            <person name="Chen X."/>
        </authorList>
    </citation>
    <scope>NUCLEOTIDE SEQUENCE [LARGE SCALE GENOMIC DNA]</scope>
    <source>
        <strain evidence="2">MN2024</strain>
        <tissue evidence="2">Gills</tissue>
    </source>
</reference>
<feature type="compositionally biased region" description="Polar residues" evidence="1">
    <location>
        <begin position="10"/>
        <end position="34"/>
    </location>
</feature>
<evidence type="ECO:0000313" key="3">
    <source>
        <dbReference type="Proteomes" id="UP001634394"/>
    </source>
</evidence>
<evidence type="ECO:0000256" key="1">
    <source>
        <dbReference type="SAM" id="MobiDB-lite"/>
    </source>
</evidence>
<gene>
    <name evidence="2" type="ORF">ACJMK2_036875</name>
</gene>
<evidence type="ECO:0000313" key="2">
    <source>
        <dbReference type="EMBL" id="KAL3873790.1"/>
    </source>
</evidence>
<organism evidence="2 3">
    <name type="scientific">Sinanodonta woodiana</name>
    <name type="common">Chinese pond mussel</name>
    <name type="synonym">Anodonta woodiana</name>
    <dbReference type="NCBI Taxonomy" id="1069815"/>
    <lineage>
        <taxon>Eukaryota</taxon>
        <taxon>Metazoa</taxon>
        <taxon>Spiralia</taxon>
        <taxon>Lophotrochozoa</taxon>
        <taxon>Mollusca</taxon>
        <taxon>Bivalvia</taxon>
        <taxon>Autobranchia</taxon>
        <taxon>Heteroconchia</taxon>
        <taxon>Palaeoheterodonta</taxon>
        <taxon>Unionida</taxon>
        <taxon>Unionoidea</taxon>
        <taxon>Unionidae</taxon>
        <taxon>Unioninae</taxon>
        <taxon>Sinanodonta</taxon>
    </lineage>
</organism>
<feature type="compositionally biased region" description="Gly residues" evidence="1">
    <location>
        <begin position="84"/>
        <end position="95"/>
    </location>
</feature>
<feature type="non-terminal residue" evidence="2">
    <location>
        <position position="1"/>
    </location>
</feature>